<feature type="region of interest" description="Disordered" evidence="2">
    <location>
        <begin position="1168"/>
        <end position="1195"/>
    </location>
</feature>
<evidence type="ECO:0000256" key="1">
    <source>
        <dbReference type="SAM" id="Coils"/>
    </source>
</evidence>
<evidence type="ECO:0000256" key="2">
    <source>
        <dbReference type="SAM" id="MobiDB-lite"/>
    </source>
</evidence>
<dbReference type="AlphaFoldDB" id="K1P8Q7"/>
<feature type="coiled-coil region" evidence="1">
    <location>
        <begin position="432"/>
        <end position="462"/>
    </location>
</feature>
<dbReference type="HOGENOM" id="CLU_269387_0_0_1"/>
<evidence type="ECO:0000313" key="4">
    <source>
        <dbReference type="EMBL" id="EKC20072.1"/>
    </source>
</evidence>
<sequence length="1214" mass="141131">MKIKCQYLKYQKETQRCLISESKYSNLAGWLTVRPEHRKSLIKFTRLFGAKKSSPKFSLIKTEIARLSLDATSLDVVKMLVQMNRIMRLQQRSIEFQKLLSGTEEFLLLKADRGLLSPKLVSMAKRNLQILKMRLTGHQRQVMESSVKLLRSSFMMLNSTKTDDKIKTVFDANFDRVIGMLRLSQRRLARDILLDLLKILQIYQQLQSYDRFVIFVIGFGRSQLCPYEASGKCFHVRTHSACINISNSRLRRQVPQTTPTNNNSTAAPGTVIRHSNVPTHEACEKLCKEEKRIKCLFIKYISEKKMCYLTDKDITNMAATEGTAKPPDSDEKQALKLQEISRLLAMLGKSTTNEKPSAKKQRVMQISTIKGKSVTKQAAKVIPKSKEPSEITIKLKHKKKKNPVPKPNPLENTVLELRADLEDAKKKGQFNSNKMKEKLKDLEDFLNKVRELKQKMNVLASTIAGNFTRLREVQIRSLLHFNKRLHNIYRDLMRTRQDMDKMTAMMKGLKGNDTANKEYVRDSIADLKSAKARFGAHIRSLQQRIAKLHLDMSSFHQLIRGIMSNLKSLKRQQVSRLEMQRFQELSLRSLANMHHHDKRVWRRIKRLEQNIRLVAHAVVLSQIEESKSRVLIKKINQELQALKGAVKNSYIWHNVQLLGGFHGSGYNLTTDKDHMHKTLITYIRELNEANIDRYRKMSQRMNKFLLKTLQGVSKIEKRRKWLARNRIETMKQVLKSSLMSLSVWTRHVKEVVKSLNERIDSLTQKTQKLSEGSKLAKLDSHHLKEKIHEVNKKEKKLAGSLKNLQETNIKSAVQLQKDLHNQLKKRKTEKKIQNAITSAQEVDKKLEKMKQTEAKKLKETRTKIENKVKAAVKKVSQNVARDQLLAAKNAKEMQLQKKKIREALKKLTSLGNVQFSKLKENVEAIMNEKTGNVDKDLTRKLTKIKDVVRKTLHSVSSTKKKDHKQLRKLRTQFSEFLNGVKDIEEQRKVEDKNNAKEAKRKKKQEVRRVLAATTRKVEKMQQRLNKENQRKIGRLEKKALKKLSKNDAKNQILAVQNEELQRQKKKIREALKKLTALGNVQFSKLKENVEAIMNEKSGDVEQVLTGKFSKIKDAVRKTLDSVSSTKKKDHKQIKKLRMQFGEFLNGKIKENRLIQRKMDELKQRIIERNRATKQQEKEANKKVTRKSNNFKTNSRGCQHRRLVPDRYDIVRICF</sequence>
<evidence type="ECO:0000259" key="3">
    <source>
        <dbReference type="Pfam" id="PF00024"/>
    </source>
</evidence>
<dbReference type="InterPro" id="IPR003609">
    <property type="entry name" value="Pan_app"/>
</dbReference>
<feature type="coiled-coil region" evidence="1">
    <location>
        <begin position="981"/>
        <end position="1077"/>
    </location>
</feature>
<name>K1P8Q7_MAGGI</name>
<gene>
    <name evidence="4" type="ORF">CGI_10006895</name>
</gene>
<protein>
    <submittedName>
        <fullName evidence="4">Laminin-like protein epi-1</fullName>
    </submittedName>
</protein>
<feature type="domain" description="Apple" evidence="3">
    <location>
        <begin position="270"/>
        <end position="316"/>
    </location>
</feature>
<reference evidence="4" key="1">
    <citation type="journal article" date="2012" name="Nature">
        <title>The oyster genome reveals stress adaptation and complexity of shell formation.</title>
        <authorList>
            <person name="Zhang G."/>
            <person name="Fang X."/>
            <person name="Guo X."/>
            <person name="Li L."/>
            <person name="Luo R."/>
            <person name="Xu F."/>
            <person name="Yang P."/>
            <person name="Zhang L."/>
            <person name="Wang X."/>
            <person name="Qi H."/>
            <person name="Xiong Z."/>
            <person name="Que H."/>
            <person name="Xie Y."/>
            <person name="Holland P.W."/>
            <person name="Paps J."/>
            <person name="Zhu Y."/>
            <person name="Wu F."/>
            <person name="Chen Y."/>
            <person name="Wang J."/>
            <person name="Peng C."/>
            <person name="Meng J."/>
            <person name="Yang L."/>
            <person name="Liu J."/>
            <person name="Wen B."/>
            <person name="Zhang N."/>
            <person name="Huang Z."/>
            <person name="Zhu Q."/>
            <person name="Feng Y."/>
            <person name="Mount A."/>
            <person name="Hedgecock D."/>
            <person name="Xu Z."/>
            <person name="Liu Y."/>
            <person name="Domazet-Loso T."/>
            <person name="Du Y."/>
            <person name="Sun X."/>
            <person name="Zhang S."/>
            <person name="Liu B."/>
            <person name="Cheng P."/>
            <person name="Jiang X."/>
            <person name="Li J."/>
            <person name="Fan D."/>
            <person name="Wang W."/>
            <person name="Fu W."/>
            <person name="Wang T."/>
            <person name="Wang B."/>
            <person name="Zhang J."/>
            <person name="Peng Z."/>
            <person name="Li Y."/>
            <person name="Li N."/>
            <person name="Wang J."/>
            <person name="Chen M."/>
            <person name="He Y."/>
            <person name="Tan F."/>
            <person name="Song X."/>
            <person name="Zheng Q."/>
            <person name="Huang R."/>
            <person name="Yang H."/>
            <person name="Du X."/>
            <person name="Chen L."/>
            <person name="Yang M."/>
            <person name="Gaffney P.M."/>
            <person name="Wang S."/>
            <person name="Luo L."/>
            <person name="She Z."/>
            <person name="Ming Y."/>
            <person name="Huang W."/>
            <person name="Zhang S."/>
            <person name="Huang B."/>
            <person name="Zhang Y."/>
            <person name="Qu T."/>
            <person name="Ni P."/>
            <person name="Miao G."/>
            <person name="Wang J."/>
            <person name="Wang Q."/>
            <person name="Steinberg C.E."/>
            <person name="Wang H."/>
            <person name="Li N."/>
            <person name="Qian L."/>
            <person name="Zhang G."/>
            <person name="Li Y."/>
            <person name="Yang H."/>
            <person name="Liu X."/>
            <person name="Wang J."/>
            <person name="Yin Y."/>
            <person name="Wang J."/>
        </authorList>
    </citation>
    <scope>NUCLEOTIDE SEQUENCE [LARGE SCALE GENOMIC DNA]</scope>
    <source>
        <strain evidence="4">05x7-T-G4-1.051#20</strain>
    </source>
</reference>
<proteinExistence type="predicted"/>
<organism evidence="4">
    <name type="scientific">Magallana gigas</name>
    <name type="common">Pacific oyster</name>
    <name type="synonym">Crassostrea gigas</name>
    <dbReference type="NCBI Taxonomy" id="29159"/>
    <lineage>
        <taxon>Eukaryota</taxon>
        <taxon>Metazoa</taxon>
        <taxon>Spiralia</taxon>
        <taxon>Lophotrochozoa</taxon>
        <taxon>Mollusca</taxon>
        <taxon>Bivalvia</taxon>
        <taxon>Autobranchia</taxon>
        <taxon>Pteriomorphia</taxon>
        <taxon>Ostreida</taxon>
        <taxon>Ostreoidea</taxon>
        <taxon>Ostreidae</taxon>
        <taxon>Magallana</taxon>
    </lineage>
</organism>
<feature type="coiled-coil region" evidence="1">
    <location>
        <begin position="752"/>
        <end position="807"/>
    </location>
</feature>
<dbReference type="Pfam" id="PF00024">
    <property type="entry name" value="PAN_1"/>
    <property type="match status" value="1"/>
</dbReference>
<dbReference type="EMBL" id="JH817737">
    <property type="protein sequence ID" value="EKC20072.1"/>
    <property type="molecule type" value="Genomic_DNA"/>
</dbReference>
<dbReference type="InParanoid" id="K1P8Q7"/>
<feature type="compositionally biased region" description="Polar residues" evidence="2">
    <location>
        <begin position="1186"/>
        <end position="1195"/>
    </location>
</feature>
<keyword evidence="1" id="KW-0175">Coiled coil</keyword>
<feature type="coiled-coil region" evidence="1">
    <location>
        <begin position="832"/>
        <end position="910"/>
    </location>
</feature>
<dbReference type="Gene3D" id="3.50.4.10">
    <property type="entry name" value="Hepatocyte Growth Factor"/>
    <property type="match status" value="1"/>
</dbReference>
<feature type="compositionally biased region" description="Basic and acidic residues" evidence="2">
    <location>
        <begin position="1168"/>
        <end position="1181"/>
    </location>
</feature>
<accession>K1P8Q7</accession>